<accession>A0A173QTW8</accession>
<dbReference type="RefSeq" id="WP_055213017.1">
    <property type="nucleotide sequence ID" value="NZ_CYXO01000001.1"/>
</dbReference>
<dbReference type="InterPro" id="IPR051044">
    <property type="entry name" value="MAG_DAG_Lipase"/>
</dbReference>
<dbReference type="PANTHER" id="PTHR11614">
    <property type="entry name" value="PHOSPHOLIPASE-RELATED"/>
    <property type="match status" value="1"/>
</dbReference>
<sequence>MKHEFYYTSRDSVTKIHAIEWIPDGEVKGILQICHGMVEYIDRYDEFAKFMSGHGYYVVGHDHLGHGKSIQTEADLGYFDERKGNQYVIGDIYQLQEMTKKKYPDVPYFMLGHSMGSFLLRQYLTMYAGGLSGAVIMGTGYQGALTLSAGRIVCRIIAAFKGWKYRSTFVDNLSFGGFNKKFEPGETSKEWITSDKKKRDEYVQDPLCSYTFTLGAYYQMFTGMKVLVRKGSMNRIPKTLPVLFTAGADDPVGAFGKSVTRVYEKYKDAGIKDVSIHLYKGDRHEILNEVDRQNVYQDILAWIEEKKSGAIKASAEITGKMGRQK</sequence>
<protein>
    <submittedName>
        <fullName evidence="2">Lysophospholipase L2</fullName>
    </submittedName>
</protein>
<dbReference type="InterPro" id="IPR029058">
    <property type="entry name" value="AB_hydrolase_fold"/>
</dbReference>
<gene>
    <name evidence="2" type="ORF">ERS852573_00050</name>
</gene>
<evidence type="ECO:0000313" key="3">
    <source>
        <dbReference type="Proteomes" id="UP000095597"/>
    </source>
</evidence>
<evidence type="ECO:0000313" key="2">
    <source>
        <dbReference type="EMBL" id="CUM69027.1"/>
    </source>
</evidence>
<organism evidence="2 3">
    <name type="scientific">Dorea longicatena</name>
    <dbReference type="NCBI Taxonomy" id="88431"/>
    <lineage>
        <taxon>Bacteria</taxon>
        <taxon>Bacillati</taxon>
        <taxon>Bacillota</taxon>
        <taxon>Clostridia</taxon>
        <taxon>Lachnospirales</taxon>
        <taxon>Lachnospiraceae</taxon>
        <taxon>Dorea</taxon>
    </lineage>
</organism>
<evidence type="ECO:0000259" key="1">
    <source>
        <dbReference type="Pfam" id="PF12146"/>
    </source>
</evidence>
<dbReference type="Gene3D" id="3.40.50.1820">
    <property type="entry name" value="alpha/beta hydrolase"/>
    <property type="match status" value="1"/>
</dbReference>
<proteinExistence type="predicted"/>
<dbReference type="AlphaFoldDB" id="A0A173QTW8"/>
<dbReference type="SUPFAM" id="SSF53474">
    <property type="entry name" value="alpha/beta-Hydrolases"/>
    <property type="match status" value="1"/>
</dbReference>
<name>A0A173QTW8_9FIRM</name>
<dbReference type="OrthoDB" id="9806902at2"/>
<dbReference type="InterPro" id="IPR022742">
    <property type="entry name" value="Hydrolase_4"/>
</dbReference>
<reference evidence="2 3" key="1">
    <citation type="submission" date="2015-09" db="EMBL/GenBank/DDBJ databases">
        <authorList>
            <consortium name="Pathogen Informatics"/>
        </authorList>
    </citation>
    <scope>NUCLEOTIDE SEQUENCE [LARGE SCALE GENOMIC DNA]</scope>
    <source>
        <strain evidence="2 3">2789STDY5834961</strain>
    </source>
</reference>
<dbReference type="Proteomes" id="UP000095597">
    <property type="component" value="Unassembled WGS sequence"/>
</dbReference>
<dbReference type="EMBL" id="CYXO01000001">
    <property type="protein sequence ID" value="CUM69027.1"/>
    <property type="molecule type" value="Genomic_DNA"/>
</dbReference>
<feature type="domain" description="Serine aminopeptidase S33" evidence="1">
    <location>
        <begin position="26"/>
        <end position="291"/>
    </location>
</feature>
<dbReference type="Pfam" id="PF12146">
    <property type="entry name" value="Hydrolase_4"/>
    <property type="match status" value="1"/>
</dbReference>